<dbReference type="Proteomes" id="UP001181693">
    <property type="component" value="Unassembled WGS sequence"/>
</dbReference>
<dbReference type="AlphaFoldDB" id="A0AAV3AMN3"/>
<sequence length="76" mass="8839">MSTSEWCLYKMNIYSVWSATPCRADPVAQQRVYLKSKSPMQKSYSKNIPVSVKKNKNKKTKPFLILCRFIFQSSAQ</sequence>
<gene>
    <name evidence="1" type="ORF">GDO54_008316</name>
</gene>
<proteinExistence type="predicted"/>
<evidence type="ECO:0000313" key="2">
    <source>
        <dbReference type="Proteomes" id="UP001181693"/>
    </source>
</evidence>
<accession>A0AAV3AMN3</accession>
<protein>
    <submittedName>
        <fullName evidence="1">Uncharacterized protein</fullName>
    </submittedName>
</protein>
<dbReference type="EMBL" id="DYDO01000003">
    <property type="protein sequence ID" value="DBA27867.1"/>
    <property type="molecule type" value="Genomic_DNA"/>
</dbReference>
<reference evidence="1" key="1">
    <citation type="thesis" date="2020" institute="ProQuest LLC" country="789 East Eisenhower Parkway, Ann Arbor, MI, USA">
        <title>Comparative Genomics and Chromosome Evolution.</title>
        <authorList>
            <person name="Mudd A.B."/>
        </authorList>
    </citation>
    <scope>NUCLEOTIDE SEQUENCE</scope>
    <source>
        <strain evidence="1">1538</strain>
        <tissue evidence="1">Blood</tissue>
    </source>
</reference>
<evidence type="ECO:0000313" key="1">
    <source>
        <dbReference type="EMBL" id="DBA27867.1"/>
    </source>
</evidence>
<keyword evidence="2" id="KW-1185">Reference proteome</keyword>
<name>A0AAV3AMN3_PYXAD</name>
<organism evidence="1 2">
    <name type="scientific">Pyxicephalus adspersus</name>
    <name type="common">African bullfrog</name>
    <dbReference type="NCBI Taxonomy" id="30357"/>
    <lineage>
        <taxon>Eukaryota</taxon>
        <taxon>Metazoa</taxon>
        <taxon>Chordata</taxon>
        <taxon>Craniata</taxon>
        <taxon>Vertebrata</taxon>
        <taxon>Euteleostomi</taxon>
        <taxon>Amphibia</taxon>
        <taxon>Batrachia</taxon>
        <taxon>Anura</taxon>
        <taxon>Neobatrachia</taxon>
        <taxon>Ranoidea</taxon>
        <taxon>Pyxicephalidae</taxon>
        <taxon>Pyxicephalinae</taxon>
        <taxon>Pyxicephalus</taxon>
    </lineage>
</organism>
<comment type="caution">
    <text evidence="1">The sequence shown here is derived from an EMBL/GenBank/DDBJ whole genome shotgun (WGS) entry which is preliminary data.</text>
</comment>